<dbReference type="Proteomes" id="UP001320168">
    <property type="component" value="Unassembled WGS sequence"/>
</dbReference>
<feature type="domain" description="DUF1468" evidence="2">
    <location>
        <begin position="14"/>
        <end position="145"/>
    </location>
</feature>
<keyword evidence="4" id="KW-1185">Reference proteome</keyword>
<proteinExistence type="predicted"/>
<dbReference type="InterPro" id="IPR009936">
    <property type="entry name" value="DUF1468"/>
</dbReference>
<dbReference type="RefSeq" id="WP_234269996.1">
    <property type="nucleotide sequence ID" value="NZ_JABFTX010000002.1"/>
</dbReference>
<keyword evidence="1" id="KW-0812">Transmembrane</keyword>
<comment type="caution">
    <text evidence="3">The sequence shown here is derived from an EMBL/GenBank/DDBJ whole genome shotgun (WGS) entry which is preliminary data.</text>
</comment>
<organism evidence="3 4">
    <name type="scientific">Billgrantia ethanolica</name>
    <dbReference type="NCBI Taxonomy" id="2733486"/>
    <lineage>
        <taxon>Bacteria</taxon>
        <taxon>Pseudomonadati</taxon>
        <taxon>Pseudomonadota</taxon>
        <taxon>Gammaproteobacteria</taxon>
        <taxon>Oceanospirillales</taxon>
        <taxon>Halomonadaceae</taxon>
        <taxon>Billgrantia</taxon>
    </lineage>
</organism>
<evidence type="ECO:0000259" key="2">
    <source>
        <dbReference type="Pfam" id="PF07331"/>
    </source>
</evidence>
<name>A0ABS9A373_9GAMM</name>
<evidence type="ECO:0000256" key="1">
    <source>
        <dbReference type="SAM" id="Phobius"/>
    </source>
</evidence>
<keyword evidence="1" id="KW-1133">Transmembrane helix</keyword>
<sequence>MTKLTLKVNHDLFGGLLLVGIGAYAFYHGQQYALGSLARMGPGFLPTLLSAMLCVMGATLAVSSQWRPSSRVQIQLGQLLIVAASLSLFALLLRPAGLLTATFVSVLVSSWADRQITWPGRLLLAGVVAGLASLIFIFGLGMTMPLWWG</sequence>
<evidence type="ECO:0000313" key="3">
    <source>
        <dbReference type="EMBL" id="MCE8003269.1"/>
    </source>
</evidence>
<reference evidence="3 4" key="1">
    <citation type="journal article" date="2021" name="Front. Microbiol.">
        <title>Aerobic Denitrification and Heterotrophic Sulfur Oxidation in the Genus Halomonas Revealed by Six Novel Species Characterizations and Genome-Based Analysis.</title>
        <authorList>
            <person name="Wang L."/>
            <person name="Shao Z."/>
        </authorList>
    </citation>
    <scope>NUCLEOTIDE SEQUENCE [LARGE SCALE GENOMIC DNA]</scope>
    <source>
        <strain evidence="3 4">MCCC 1A11081</strain>
    </source>
</reference>
<feature type="transmembrane region" description="Helical" evidence="1">
    <location>
        <begin position="12"/>
        <end position="29"/>
    </location>
</feature>
<feature type="transmembrane region" description="Helical" evidence="1">
    <location>
        <begin position="41"/>
        <end position="62"/>
    </location>
</feature>
<keyword evidence="1" id="KW-0472">Membrane</keyword>
<feature type="transmembrane region" description="Helical" evidence="1">
    <location>
        <begin position="124"/>
        <end position="148"/>
    </location>
</feature>
<evidence type="ECO:0000313" key="4">
    <source>
        <dbReference type="Proteomes" id="UP001320168"/>
    </source>
</evidence>
<accession>A0ABS9A373</accession>
<dbReference type="EMBL" id="JABFTX010000002">
    <property type="protein sequence ID" value="MCE8003269.1"/>
    <property type="molecule type" value="Genomic_DNA"/>
</dbReference>
<gene>
    <name evidence="3" type="ORF">HOP53_10525</name>
</gene>
<dbReference type="Pfam" id="PF07331">
    <property type="entry name" value="TctB"/>
    <property type="match status" value="1"/>
</dbReference>
<protein>
    <submittedName>
        <fullName evidence="3">Tripartite tricarboxylate transporter TctB family protein</fullName>
    </submittedName>
</protein>
<feature type="transmembrane region" description="Helical" evidence="1">
    <location>
        <begin position="74"/>
        <end position="90"/>
    </location>
</feature>